<feature type="transmembrane region" description="Helical" evidence="1">
    <location>
        <begin position="207"/>
        <end position="225"/>
    </location>
</feature>
<proteinExistence type="predicted"/>
<keyword evidence="1" id="KW-0812">Transmembrane</keyword>
<evidence type="ECO:0000313" key="3">
    <source>
        <dbReference type="Proteomes" id="UP000597762"/>
    </source>
</evidence>
<keyword evidence="1" id="KW-0472">Membrane</keyword>
<evidence type="ECO:0000256" key="1">
    <source>
        <dbReference type="SAM" id="Phobius"/>
    </source>
</evidence>
<sequence length="308" mass="36370">MFHSFFHFCLLFNILSRSSSFLLLYVSFLYGFFVLFSKSLFLSSILFCFFLSRFFSLCVLFLKSFIRKFLIPFFLHIFFYLCVLFLNSLIPFFFAIFLSVCPIPQISYSFLPRHFFSDSILFLFRLLLPNSFLPSLLPPFIHSFIHSFILSLMTTFYYISSLFFSFISCLLSFFKSLNSSFLHFLPSIFIHSFFSSFLICFIPNFKLFLFLASFLPFCILFLLSFRFISPTILLDLFCSLFPFYVTTACHLYLHSPDQTLTLGVLFICNLCFLIIYCFPFLSLTLARTFFTSAVTLSLFFSHTHYIYI</sequence>
<gene>
    <name evidence="2" type="ORF">SPHA_11525</name>
</gene>
<name>A0A812B6E0_ACAPH</name>
<organism evidence="2 3">
    <name type="scientific">Acanthosepion pharaonis</name>
    <name type="common">Pharaoh cuttlefish</name>
    <name type="synonym">Sepia pharaonis</name>
    <dbReference type="NCBI Taxonomy" id="158019"/>
    <lineage>
        <taxon>Eukaryota</taxon>
        <taxon>Metazoa</taxon>
        <taxon>Spiralia</taxon>
        <taxon>Lophotrochozoa</taxon>
        <taxon>Mollusca</taxon>
        <taxon>Cephalopoda</taxon>
        <taxon>Coleoidea</taxon>
        <taxon>Decapodiformes</taxon>
        <taxon>Sepiida</taxon>
        <taxon>Sepiina</taxon>
        <taxon>Sepiidae</taxon>
        <taxon>Acanthosepion</taxon>
    </lineage>
</organism>
<feature type="transmembrane region" description="Helical" evidence="1">
    <location>
        <begin position="288"/>
        <end position="307"/>
    </location>
</feature>
<dbReference type="AlphaFoldDB" id="A0A812B6E0"/>
<keyword evidence="1" id="KW-1133">Transmembrane helix</keyword>
<keyword evidence="3" id="KW-1185">Reference proteome</keyword>
<dbReference type="Proteomes" id="UP000597762">
    <property type="component" value="Unassembled WGS sequence"/>
</dbReference>
<evidence type="ECO:0000313" key="2">
    <source>
        <dbReference type="EMBL" id="CAE1171357.1"/>
    </source>
</evidence>
<protein>
    <submittedName>
        <fullName evidence="2">Uncharacterized protein</fullName>
    </submittedName>
</protein>
<feature type="transmembrane region" description="Helical" evidence="1">
    <location>
        <begin position="123"/>
        <end position="149"/>
    </location>
</feature>
<reference evidence="2" key="1">
    <citation type="submission" date="2021-01" db="EMBL/GenBank/DDBJ databases">
        <authorList>
            <person name="Li R."/>
            <person name="Bekaert M."/>
        </authorList>
    </citation>
    <scope>NUCLEOTIDE SEQUENCE</scope>
    <source>
        <strain evidence="2">Farmed</strain>
    </source>
</reference>
<feature type="transmembrane region" description="Helical" evidence="1">
    <location>
        <begin position="181"/>
        <end position="201"/>
    </location>
</feature>
<feature type="transmembrane region" description="Helical" evidence="1">
    <location>
        <begin position="39"/>
        <end position="62"/>
    </location>
</feature>
<feature type="transmembrane region" description="Helical" evidence="1">
    <location>
        <begin position="232"/>
        <end position="253"/>
    </location>
</feature>
<feature type="transmembrane region" description="Helical" evidence="1">
    <location>
        <begin position="259"/>
        <end position="281"/>
    </location>
</feature>
<comment type="caution">
    <text evidence="2">The sequence shown here is derived from an EMBL/GenBank/DDBJ whole genome shotgun (WGS) entry which is preliminary data.</text>
</comment>
<accession>A0A812B6E0</accession>
<dbReference type="EMBL" id="CAHIKZ030000380">
    <property type="protein sequence ID" value="CAE1171357.1"/>
    <property type="molecule type" value="Genomic_DNA"/>
</dbReference>
<feature type="transmembrane region" description="Helical" evidence="1">
    <location>
        <begin position="12"/>
        <end position="33"/>
    </location>
</feature>
<feature type="transmembrane region" description="Helical" evidence="1">
    <location>
        <begin position="155"/>
        <end position="174"/>
    </location>
</feature>